<dbReference type="Proteomes" id="UP000824540">
    <property type="component" value="Unassembled WGS sequence"/>
</dbReference>
<feature type="non-terminal residue" evidence="3">
    <location>
        <position position="680"/>
    </location>
</feature>
<gene>
    <name evidence="3" type="ORF">JZ751_013660</name>
</gene>
<feature type="compositionally biased region" description="Low complexity" evidence="1">
    <location>
        <begin position="98"/>
        <end position="120"/>
    </location>
</feature>
<evidence type="ECO:0000313" key="4">
    <source>
        <dbReference type="Proteomes" id="UP000824540"/>
    </source>
</evidence>
<feature type="region of interest" description="Disordered" evidence="1">
    <location>
        <begin position="1"/>
        <end position="24"/>
    </location>
</feature>
<feature type="region of interest" description="Disordered" evidence="1">
    <location>
        <begin position="200"/>
        <end position="232"/>
    </location>
</feature>
<feature type="domain" description="TOG" evidence="2">
    <location>
        <begin position="237"/>
        <end position="477"/>
    </location>
</feature>
<dbReference type="Pfam" id="PF12348">
    <property type="entry name" value="CLASP_N"/>
    <property type="match status" value="1"/>
</dbReference>
<dbReference type="InterPro" id="IPR034085">
    <property type="entry name" value="TOG"/>
</dbReference>
<keyword evidence="4" id="KW-1185">Reference proteome</keyword>
<dbReference type="GO" id="GO:0008017">
    <property type="term" value="F:microtubule binding"/>
    <property type="evidence" value="ECO:0007669"/>
    <property type="project" value="TreeGrafter"/>
</dbReference>
<evidence type="ECO:0000259" key="2">
    <source>
        <dbReference type="SMART" id="SM01349"/>
    </source>
</evidence>
<dbReference type="InterPro" id="IPR016024">
    <property type="entry name" value="ARM-type_fold"/>
</dbReference>
<feature type="non-terminal residue" evidence="3">
    <location>
        <position position="1"/>
    </location>
</feature>
<name>A0A8T2NTK3_9TELE</name>
<evidence type="ECO:0000256" key="1">
    <source>
        <dbReference type="SAM" id="MobiDB-lite"/>
    </source>
</evidence>
<dbReference type="GO" id="GO:0005929">
    <property type="term" value="C:cilium"/>
    <property type="evidence" value="ECO:0007669"/>
    <property type="project" value="TreeGrafter"/>
</dbReference>
<accession>A0A8T2NTK3</accession>
<protein>
    <recommendedName>
        <fullName evidence="2">TOG domain-containing protein</fullName>
    </recommendedName>
</protein>
<dbReference type="InterPro" id="IPR011989">
    <property type="entry name" value="ARM-like"/>
</dbReference>
<dbReference type="EMBL" id="JAFBMS010000023">
    <property type="protein sequence ID" value="KAG9343494.1"/>
    <property type="molecule type" value="Genomic_DNA"/>
</dbReference>
<sequence>GTDTSSDSDRNVKNSGVNQGKAKATYCDAATQTCNTTANIATQVDDTDIARENDITEDQGDTDETPETPQLWHPEVTTATYVICKALEMMMAGASSNDAEMSSSSVDSVEMATTTTSTESDATEPETMGSMSEMDISSPSGEETQALSEDSTHMSTPTNVTEQEWMDSMSENLTTDMSETSPSSTDCEWHSANDYIQTATLTDSDNTEQEEVDFPSKKAESLPKSSDKKRVARTLRKAAVPESSAIRLSKATLTQSLSLLSSDSWEKRITGLNTIAGLAQECPDAIDSKLRETNLALIQEVMNLRSVVCRAAVHTLGEMYTHLQSRMDHELEITAKALLQRASTANEFIRQDIDAALDCMVQHCTPSSVIKALLAGGQKHLSSVVRTCTAQHLLSLLLRTGPAHALSDAKDVTEHILPAVLRLAQDPSQEARRIGRQMVKFLATHNKFDEMTKKHLTANNVRELQGINRKEFNSMSCKKPLQDCGIKKSQANVRFYSQVEKEDYTNAMKAKMRSNDFRTRMEAIDTLVSDCEHRPNLVLACKFPALQKIVPLLKDSMGPVVNILVPAVVDNHLNSKIEVIHNAAVGALDSLLEHLDNCLLLDLLCSKARVISGKAKGHLIQKLSVVVANMYTRKPQTVEKKVLPLLWKQLVSPNDREQTTALCSALYTQMGQQLRESAAT</sequence>
<dbReference type="InterPro" id="IPR024395">
    <property type="entry name" value="CLASP_N_dom"/>
</dbReference>
<comment type="caution">
    <text evidence="3">The sequence shown here is derived from an EMBL/GenBank/DDBJ whole genome shotgun (WGS) entry which is preliminary data.</text>
</comment>
<dbReference type="SUPFAM" id="SSF48371">
    <property type="entry name" value="ARM repeat"/>
    <property type="match status" value="1"/>
</dbReference>
<dbReference type="PANTHER" id="PTHR21567:SF87">
    <property type="entry name" value="CRESCERIN-LIKE PROTEIN CHE-12"/>
    <property type="match status" value="1"/>
</dbReference>
<dbReference type="OrthoDB" id="63891at2759"/>
<dbReference type="GO" id="GO:0005881">
    <property type="term" value="C:cytoplasmic microtubule"/>
    <property type="evidence" value="ECO:0007669"/>
    <property type="project" value="TreeGrafter"/>
</dbReference>
<proteinExistence type="predicted"/>
<reference evidence="3" key="1">
    <citation type="thesis" date="2021" institute="BYU ScholarsArchive" country="Provo, UT, USA">
        <title>Applications of and Algorithms for Genome Assembly and Genomic Analyses with an Emphasis on Marine Teleosts.</title>
        <authorList>
            <person name="Pickett B.D."/>
        </authorList>
    </citation>
    <scope>NUCLEOTIDE SEQUENCE</scope>
    <source>
        <strain evidence="3">HI-2016</strain>
    </source>
</reference>
<organism evidence="3 4">
    <name type="scientific">Albula glossodonta</name>
    <name type="common">roundjaw bonefish</name>
    <dbReference type="NCBI Taxonomy" id="121402"/>
    <lineage>
        <taxon>Eukaryota</taxon>
        <taxon>Metazoa</taxon>
        <taxon>Chordata</taxon>
        <taxon>Craniata</taxon>
        <taxon>Vertebrata</taxon>
        <taxon>Euteleostomi</taxon>
        <taxon>Actinopterygii</taxon>
        <taxon>Neopterygii</taxon>
        <taxon>Teleostei</taxon>
        <taxon>Albuliformes</taxon>
        <taxon>Albulidae</taxon>
        <taxon>Albula</taxon>
    </lineage>
</organism>
<dbReference type="GO" id="GO:0000226">
    <property type="term" value="P:microtubule cytoskeleton organization"/>
    <property type="evidence" value="ECO:0007669"/>
    <property type="project" value="TreeGrafter"/>
</dbReference>
<dbReference type="AlphaFoldDB" id="A0A8T2NTK3"/>
<dbReference type="PANTHER" id="PTHR21567">
    <property type="entry name" value="CLASP"/>
    <property type="match status" value="1"/>
</dbReference>
<feature type="compositionally biased region" description="Basic and acidic residues" evidence="1">
    <location>
        <begin position="214"/>
        <end position="229"/>
    </location>
</feature>
<evidence type="ECO:0000313" key="3">
    <source>
        <dbReference type="EMBL" id="KAG9343494.1"/>
    </source>
</evidence>
<feature type="region of interest" description="Disordered" evidence="1">
    <location>
        <begin position="98"/>
        <end position="160"/>
    </location>
</feature>
<dbReference type="Gene3D" id="1.25.10.10">
    <property type="entry name" value="Leucine-rich Repeat Variant"/>
    <property type="match status" value="2"/>
</dbReference>
<feature type="compositionally biased region" description="Polar residues" evidence="1">
    <location>
        <begin position="135"/>
        <end position="160"/>
    </location>
</feature>
<dbReference type="SMART" id="SM01349">
    <property type="entry name" value="TOG"/>
    <property type="match status" value="1"/>
</dbReference>